<organism evidence="1 2">
    <name type="scientific">Polyangium spumosum</name>
    <dbReference type="NCBI Taxonomy" id="889282"/>
    <lineage>
        <taxon>Bacteria</taxon>
        <taxon>Pseudomonadati</taxon>
        <taxon>Myxococcota</taxon>
        <taxon>Polyangia</taxon>
        <taxon>Polyangiales</taxon>
        <taxon>Polyangiaceae</taxon>
        <taxon>Polyangium</taxon>
    </lineage>
</organism>
<sequence length="145" mass="16224">MKPREPIQFGKHTLSFEEPGIAVTVYRGPITLEDMRVLVDLPDMEEHEGQFQLALFHMQGFGGLEAAARKLGAERPRPAAVYYSAYVGANFKIRVVVSLFMRAANLLQGPKNVAGFFDDHESAKAWLIEQRRRHLEGAGDVGNKK</sequence>
<proteinExistence type="predicted"/>
<dbReference type="AlphaFoldDB" id="A0A6N7PKG1"/>
<evidence type="ECO:0008006" key="3">
    <source>
        <dbReference type="Google" id="ProtNLM"/>
    </source>
</evidence>
<dbReference type="EMBL" id="WJIE01000003">
    <property type="protein sequence ID" value="MRG92409.1"/>
    <property type="molecule type" value="Genomic_DNA"/>
</dbReference>
<gene>
    <name evidence="1" type="ORF">GF068_10775</name>
</gene>
<evidence type="ECO:0000313" key="2">
    <source>
        <dbReference type="Proteomes" id="UP000440224"/>
    </source>
</evidence>
<evidence type="ECO:0000313" key="1">
    <source>
        <dbReference type="EMBL" id="MRG92409.1"/>
    </source>
</evidence>
<dbReference type="OrthoDB" id="5513878at2"/>
<dbReference type="Proteomes" id="UP000440224">
    <property type="component" value="Unassembled WGS sequence"/>
</dbReference>
<name>A0A6N7PKG1_9BACT</name>
<comment type="caution">
    <text evidence="1">The sequence shown here is derived from an EMBL/GenBank/DDBJ whole genome shotgun (WGS) entry which is preliminary data.</text>
</comment>
<reference evidence="1 2" key="1">
    <citation type="submission" date="2019-10" db="EMBL/GenBank/DDBJ databases">
        <title>A soil myxobacterium in the family Polyangiaceae.</title>
        <authorList>
            <person name="Li Y."/>
            <person name="Wang J."/>
        </authorList>
    </citation>
    <scope>NUCLEOTIDE SEQUENCE [LARGE SCALE GENOMIC DNA]</scope>
    <source>
        <strain evidence="1 2">DSM 14734</strain>
    </source>
</reference>
<keyword evidence="2" id="KW-1185">Reference proteome</keyword>
<dbReference type="RefSeq" id="WP_153819294.1">
    <property type="nucleotide sequence ID" value="NZ_WJIE01000003.1"/>
</dbReference>
<accession>A0A6N7PKG1</accession>
<protein>
    <recommendedName>
        <fullName evidence="3">STAS/SEC14 domain-containing protein</fullName>
    </recommendedName>
</protein>